<evidence type="ECO:0000256" key="2">
    <source>
        <dbReference type="ARBA" id="ARBA00022679"/>
    </source>
</evidence>
<gene>
    <name evidence="3" type="ORF">AAE3_LOCUS9384</name>
</gene>
<dbReference type="AlphaFoldDB" id="A0A8S0W1X3"/>
<dbReference type="InterPro" id="IPR017795">
    <property type="entry name" value="ABBA_NscD-like"/>
</dbReference>
<dbReference type="OrthoDB" id="3354387at2759"/>
<evidence type="ECO:0000313" key="4">
    <source>
        <dbReference type="Proteomes" id="UP000467700"/>
    </source>
</evidence>
<dbReference type="PANTHER" id="PTHR40627">
    <property type="entry name" value="INDOLE PRENYLTRANSFERASE TDIB-RELATED"/>
    <property type="match status" value="1"/>
</dbReference>
<dbReference type="Proteomes" id="UP000467700">
    <property type="component" value="Unassembled WGS sequence"/>
</dbReference>
<dbReference type="CDD" id="cd13929">
    <property type="entry name" value="PT-DMATS_CymD"/>
    <property type="match status" value="1"/>
</dbReference>
<dbReference type="SFLD" id="SFLDS00036">
    <property type="entry name" value="Aromatic_Prenyltransferase"/>
    <property type="match status" value="1"/>
</dbReference>
<dbReference type="Pfam" id="PF11991">
    <property type="entry name" value="Trp_DMAT"/>
    <property type="match status" value="1"/>
</dbReference>
<comment type="caution">
    <text evidence="3">The sequence shown here is derived from an EMBL/GenBank/DDBJ whole genome shotgun (WGS) entry which is preliminary data.</text>
</comment>
<proteinExistence type="inferred from homology"/>
<dbReference type="GO" id="GO:0016765">
    <property type="term" value="F:transferase activity, transferring alkyl or aryl (other than methyl) groups"/>
    <property type="evidence" value="ECO:0007669"/>
    <property type="project" value="InterPro"/>
</dbReference>
<keyword evidence="2" id="KW-0808">Transferase</keyword>
<evidence type="ECO:0000256" key="1">
    <source>
        <dbReference type="ARBA" id="ARBA00010209"/>
    </source>
</evidence>
<dbReference type="GO" id="GO:0009820">
    <property type="term" value="P:alkaloid metabolic process"/>
    <property type="evidence" value="ECO:0007669"/>
    <property type="project" value="InterPro"/>
</dbReference>
<comment type="similarity">
    <text evidence="1">Belongs to the tryptophan dimethylallyltransferase family.</text>
</comment>
<protein>
    <submittedName>
        <fullName evidence="3">Uncharacterized protein</fullName>
    </submittedName>
</protein>
<dbReference type="EMBL" id="CACVBS010000057">
    <property type="protein sequence ID" value="CAA7266895.1"/>
    <property type="molecule type" value="Genomic_DNA"/>
</dbReference>
<reference evidence="3 4" key="1">
    <citation type="submission" date="2020-01" db="EMBL/GenBank/DDBJ databases">
        <authorList>
            <person name="Gupta K D."/>
        </authorList>
    </citation>
    <scope>NUCLEOTIDE SEQUENCE [LARGE SCALE GENOMIC DNA]</scope>
</reference>
<organism evidence="3 4">
    <name type="scientific">Cyclocybe aegerita</name>
    <name type="common">Black poplar mushroom</name>
    <name type="synonym">Agrocybe aegerita</name>
    <dbReference type="NCBI Taxonomy" id="1973307"/>
    <lineage>
        <taxon>Eukaryota</taxon>
        <taxon>Fungi</taxon>
        <taxon>Dikarya</taxon>
        <taxon>Basidiomycota</taxon>
        <taxon>Agaricomycotina</taxon>
        <taxon>Agaricomycetes</taxon>
        <taxon>Agaricomycetidae</taxon>
        <taxon>Agaricales</taxon>
        <taxon>Agaricineae</taxon>
        <taxon>Bolbitiaceae</taxon>
        <taxon>Cyclocybe</taxon>
    </lineage>
</organism>
<dbReference type="NCBIfam" id="TIGR03429">
    <property type="entry name" value="arom_pren_DMATS"/>
    <property type="match status" value="1"/>
</dbReference>
<keyword evidence="4" id="KW-1185">Reference proteome</keyword>
<name>A0A8S0W1X3_CYCAE</name>
<accession>A0A8S0W1X3</accession>
<dbReference type="PANTHER" id="PTHR40627:SF4">
    <property type="entry name" value="PRENYLTRANSFERASE ASQH1-RELATED"/>
    <property type="match status" value="1"/>
</dbReference>
<dbReference type="InterPro" id="IPR033964">
    <property type="entry name" value="ABBA"/>
</dbReference>
<evidence type="ECO:0000313" key="3">
    <source>
        <dbReference type="EMBL" id="CAA7266895.1"/>
    </source>
</evidence>
<sequence>MGDDHTPIEFSCILGSDGKHTIRFTLEPLSGVDGSPTPSRTWINALHEFSSIGNVQEFDTDWALTCFEMLVFEGNNVPKQKPLHSSQFSIGADFTHDGIVGKAYFLPHLRSQATGISQMDLVTSCMNELDLGSQWKIVASYFTEKVPHLDATPDIVAVDCVHKSKNRAKIYVRCNASSLNEITEVFTLGQRLKGLLINKAIEMIEEVWRQLFVGKNDDQRLESNNPDHFASRFVLYFELAPGREIPFPKLYIPIRHYCQNDALVGEALEQLYKEKYGIKETHLRDIQSAL</sequence>